<keyword evidence="3 6" id="KW-0285">Flavoprotein</keyword>
<proteinExistence type="inferred from homology"/>
<feature type="binding site" evidence="5">
    <location>
        <position position="218"/>
    </location>
    <ligand>
        <name>FAD</name>
        <dbReference type="ChEBI" id="CHEBI:57692"/>
    </ligand>
</feature>
<accession>A0A380WM75</accession>
<keyword evidence="4 5" id="KW-0274">FAD</keyword>
<evidence type="ECO:0000256" key="2">
    <source>
        <dbReference type="ARBA" id="ARBA00010790"/>
    </source>
</evidence>
<dbReference type="PROSITE" id="PS00624">
    <property type="entry name" value="GMC_OXRED_2"/>
    <property type="match status" value="1"/>
</dbReference>
<reference evidence="9 10" key="1">
    <citation type="submission" date="2018-06" db="EMBL/GenBank/DDBJ databases">
        <authorList>
            <consortium name="Pathogen Informatics"/>
            <person name="Doyle S."/>
        </authorList>
    </citation>
    <scope>NUCLEOTIDE SEQUENCE [LARGE SCALE GENOMIC DNA]</scope>
    <source>
        <strain evidence="9 10">NCTC10684</strain>
    </source>
</reference>
<dbReference type="OrthoDB" id="9785276at2"/>
<evidence type="ECO:0000259" key="8">
    <source>
        <dbReference type="PROSITE" id="PS00624"/>
    </source>
</evidence>
<evidence type="ECO:0000313" key="9">
    <source>
        <dbReference type="EMBL" id="SUU89898.1"/>
    </source>
</evidence>
<dbReference type="Pfam" id="PF00732">
    <property type="entry name" value="GMC_oxred_N"/>
    <property type="match status" value="1"/>
</dbReference>
<dbReference type="PANTHER" id="PTHR11552">
    <property type="entry name" value="GLUCOSE-METHANOL-CHOLINE GMC OXIDOREDUCTASE"/>
    <property type="match status" value="1"/>
</dbReference>
<dbReference type="PIRSF" id="PIRSF000137">
    <property type="entry name" value="Alcohol_oxidase"/>
    <property type="match status" value="1"/>
</dbReference>
<sequence>MSEFDTIIVGAGSAGCVLANRLSEDPGHRVLVLEAGPSDLHPLVRMPRGWVKLTKHPKRSWNFPVEHEEGRPEAETWARGRGLGGSSSINGMLYCRGAPEDYDSWADFGVKGWSWTEMAPVFRKIENHQLGGDAIKGGNGPLQVSVRPLANPLGQAILDAGASLGLDHLDDLNGIRRDGVGTYTHTIDHNGRRMSAARAFLRPAMRRKNLIVRTGAQVLRILFEGRRAVGVEYVAGGRKRTARAASEVIVACGAIQSPQLLQVSGIGRHDVLLSAGVDTIADLPGVGRNCAEHLVVALPYRLAGMHGHNPRLSGLRLVGEVMRYYLAGTGLMSFGASEMGGFVRSSPEVAYPDLQLSLSPYTFARGLLQGRLKLEGRPGITIIGYALRPESRGEITIRSADMRDMPLIRPNWLATECDRRTAVAMMRIMRDFVGQPALRPFVQEELWPGLAVQSDDDMLAAFRSTFVSGLHAVGSCRMGDDAGAVVDDRLRVRGVDGLRVVDASVIPAPISGNTNGPVMALAWRAADMILEERR</sequence>
<name>A0A380WM75_AMIAI</name>
<dbReference type="SUPFAM" id="SSF51905">
    <property type="entry name" value="FAD/NAD(P)-binding domain"/>
    <property type="match status" value="1"/>
</dbReference>
<dbReference type="EC" id="1.1.99.-" evidence="9"/>
<dbReference type="SUPFAM" id="SSF54373">
    <property type="entry name" value="FAD-linked reductases, C-terminal domain"/>
    <property type="match status" value="1"/>
</dbReference>
<dbReference type="Pfam" id="PF05199">
    <property type="entry name" value="GMC_oxred_C"/>
    <property type="match status" value="1"/>
</dbReference>
<comment type="similarity">
    <text evidence="2 6">Belongs to the GMC oxidoreductase family.</text>
</comment>
<protein>
    <submittedName>
        <fullName evidence="9">Alcohol dehydrogenase [acceptor]</fullName>
        <ecNumber evidence="9">1.1.99.-</ecNumber>
    </submittedName>
</protein>
<dbReference type="InterPro" id="IPR012132">
    <property type="entry name" value="GMC_OxRdtase"/>
</dbReference>
<feature type="domain" description="Glucose-methanol-choline oxidoreductase N-terminal" evidence="7">
    <location>
        <begin position="80"/>
        <end position="103"/>
    </location>
</feature>
<gene>
    <name evidence="9" type="primary">alkJ_3</name>
    <name evidence="9" type="ORF">NCTC10684_03141</name>
</gene>
<keyword evidence="9" id="KW-0560">Oxidoreductase</keyword>
<dbReference type="EMBL" id="UFSM01000001">
    <property type="protein sequence ID" value="SUU89898.1"/>
    <property type="molecule type" value="Genomic_DNA"/>
</dbReference>
<dbReference type="PANTHER" id="PTHR11552:SF147">
    <property type="entry name" value="CHOLINE DEHYDROGENASE, MITOCHONDRIAL"/>
    <property type="match status" value="1"/>
</dbReference>
<dbReference type="GO" id="GO:0050660">
    <property type="term" value="F:flavin adenine dinucleotide binding"/>
    <property type="evidence" value="ECO:0007669"/>
    <property type="project" value="InterPro"/>
</dbReference>
<dbReference type="InterPro" id="IPR000172">
    <property type="entry name" value="GMC_OxRdtase_N"/>
</dbReference>
<evidence type="ECO:0000256" key="1">
    <source>
        <dbReference type="ARBA" id="ARBA00001974"/>
    </source>
</evidence>
<evidence type="ECO:0000256" key="3">
    <source>
        <dbReference type="ARBA" id="ARBA00022630"/>
    </source>
</evidence>
<dbReference type="PROSITE" id="PS00623">
    <property type="entry name" value="GMC_OXRED_1"/>
    <property type="match status" value="1"/>
</dbReference>
<dbReference type="InterPro" id="IPR036188">
    <property type="entry name" value="FAD/NAD-bd_sf"/>
</dbReference>
<evidence type="ECO:0000256" key="4">
    <source>
        <dbReference type="ARBA" id="ARBA00022827"/>
    </source>
</evidence>
<dbReference type="InterPro" id="IPR007867">
    <property type="entry name" value="GMC_OxRtase_C"/>
</dbReference>
<feature type="domain" description="Glucose-methanol-choline oxidoreductase N-terminal" evidence="8">
    <location>
        <begin position="253"/>
        <end position="267"/>
    </location>
</feature>
<evidence type="ECO:0000259" key="7">
    <source>
        <dbReference type="PROSITE" id="PS00623"/>
    </source>
</evidence>
<dbReference type="GO" id="GO:0016614">
    <property type="term" value="F:oxidoreductase activity, acting on CH-OH group of donors"/>
    <property type="evidence" value="ECO:0007669"/>
    <property type="project" value="InterPro"/>
</dbReference>
<dbReference type="RefSeq" id="WP_115731981.1">
    <property type="nucleotide sequence ID" value="NZ_BAAAVY010000002.1"/>
</dbReference>
<dbReference type="Gene3D" id="3.30.560.10">
    <property type="entry name" value="Glucose Oxidase, domain 3"/>
    <property type="match status" value="1"/>
</dbReference>
<dbReference type="Gene3D" id="3.50.50.60">
    <property type="entry name" value="FAD/NAD(P)-binding domain"/>
    <property type="match status" value="1"/>
</dbReference>
<evidence type="ECO:0000313" key="10">
    <source>
        <dbReference type="Proteomes" id="UP000254701"/>
    </source>
</evidence>
<evidence type="ECO:0000256" key="5">
    <source>
        <dbReference type="PIRSR" id="PIRSR000137-2"/>
    </source>
</evidence>
<evidence type="ECO:0000256" key="6">
    <source>
        <dbReference type="RuleBase" id="RU003968"/>
    </source>
</evidence>
<dbReference type="Proteomes" id="UP000254701">
    <property type="component" value="Unassembled WGS sequence"/>
</dbReference>
<organism evidence="9 10">
    <name type="scientific">Aminobacter aminovorans</name>
    <name type="common">Chelatobacter heintzii</name>
    <dbReference type="NCBI Taxonomy" id="83263"/>
    <lineage>
        <taxon>Bacteria</taxon>
        <taxon>Pseudomonadati</taxon>
        <taxon>Pseudomonadota</taxon>
        <taxon>Alphaproteobacteria</taxon>
        <taxon>Hyphomicrobiales</taxon>
        <taxon>Phyllobacteriaceae</taxon>
        <taxon>Aminobacter</taxon>
    </lineage>
</organism>
<comment type="cofactor">
    <cofactor evidence="1 5">
        <name>FAD</name>
        <dbReference type="ChEBI" id="CHEBI:57692"/>
    </cofactor>
</comment>
<dbReference type="AlphaFoldDB" id="A0A380WM75"/>